<dbReference type="InterPro" id="IPR050106">
    <property type="entry name" value="HistidinolP_aminotransfase"/>
</dbReference>
<proteinExistence type="inferred from homology"/>
<feature type="modified residue" description="N6-(pyridoxal phosphate)lysine" evidence="6">
    <location>
        <position position="218"/>
    </location>
</feature>
<comment type="pathway">
    <text evidence="6">Amino-acid biosynthesis; L-histidine biosynthesis; L-histidine from 5-phospho-alpha-D-ribose 1-diphosphate: step 7/9.</text>
</comment>
<comment type="catalytic activity">
    <reaction evidence="6">
        <text>L-histidinol phosphate + 2-oxoglutarate = 3-(imidazol-4-yl)-2-oxopropyl phosphate + L-glutamate</text>
        <dbReference type="Rhea" id="RHEA:23744"/>
        <dbReference type="ChEBI" id="CHEBI:16810"/>
        <dbReference type="ChEBI" id="CHEBI:29985"/>
        <dbReference type="ChEBI" id="CHEBI:57766"/>
        <dbReference type="ChEBI" id="CHEBI:57980"/>
        <dbReference type="EC" id="2.6.1.9"/>
    </reaction>
</comment>
<gene>
    <name evidence="8" type="primary">hisC_1</name>
    <name evidence="6" type="synonym">hisC</name>
    <name evidence="8" type="ORF">GCM10010151_44560</name>
</gene>
<evidence type="ECO:0000256" key="4">
    <source>
        <dbReference type="ARBA" id="ARBA00022679"/>
    </source>
</evidence>
<dbReference type="InterPro" id="IPR024892">
    <property type="entry name" value="ArAT"/>
</dbReference>
<accession>A0ABP3GQP2</accession>
<dbReference type="Gene3D" id="3.90.1150.10">
    <property type="entry name" value="Aspartate Aminotransferase, domain 1"/>
    <property type="match status" value="1"/>
</dbReference>
<keyword evidence="9" id="KW-1185">Reference proteome</keyword>
<dbReference type="PANTHER" id="PTHR43643:SF3">
    <property type="entry name" value="HISTIDINOL-PHOSPHATE AMINOTRANSFERASE"/>
    <property type="match status" value="1"/>
</dbReference>
<evidence type="ECO:0000256" key="3">
    <source>
        <dbReference type="ARBA" id="ARBA00022576"/>
    </source>
</evidence>
<dbReference type="InterPro" id="IPR004839">
    <property type="entry name" value="Aminotransferase_I/II_large"/>
</dbReference>
<dbReference type="InterPro" id="IPR005861">
    <property type="entry name" value="HisP_aminotrans"/>
</dbReference>
<comment type="cofactor">
    <cofactor evidence="1 6">
        <name>pyridoxal 5'-phosphate</name>
        <dbReference type="ChEBI" id="CHEBI:597326"/>
    </cofactor>
</comment>
<reference evidence="9" key="1">
    <citation type="journal article" date="2019" name="Int. J. Syst. Evol. Microbiol.">
        <title>The Global Catalogue of Microorganisms (GCM) 10K type strain sequencing project: providing services to taxonomists for standard genome sequencing and annotation.</title>
        <authorList>
            <consortium name="The Broad Institute Genomics Platform"/>
            <consortium name="The Broad Institute Genome Sequencing Center for Infectious Disease"/>
            <person name="Wu L."/>
            <person name="Ma J."/>
        </authorList>
    </citation>
    <scope>NUCLEOTIDE SEQUENCE [LARGE SCALE GENOMIC DNA]</scope>
    <source>
        <strain evidence="9">JCM 3146</strain>
    </source>
</reference>
<dbReference type="NCBIfam" id="NF002878">
    <property type="entry name" value="PRK03321.1"/>
    <property type="match status" value="1"/>
</dbReference>
<dbReference type="Proteomes" id="UP001501822">
    <property type="component" value="Unassembled WGS sequence"/>
</dbReference>
<organism evidence="8 9">
    <name type="scientific">Actinoallomurus spadix</name>
    <dbReference type="NCBI Taxonomy" id="79912"/>
    <lineage>
        <taxon>Bacteria</taxon>
        <taxon>Bacillati</taxon>
        <taxon>Actinomycetota</taxon>
        <taxon>Actinomycetes</taxon>
        <taxon>Streptosporangiales</taxon>
        <taxon>Thermomonosporaceae</taxon>
        <taxon>Actinoallomurus</taxon>
    </lineage>
</organism>
<evidence type="ECO:0000256" key="2">
    <source>
        <dbReference type="ARBA" id="ARBA00011738"/>
    </source>
</evidence>
<keyword evidence="4 6" id="KW-0808">Transferase</keyword>
<keyword evidence="6" id="KW-0368">Histidine biosynthesis</keyword>
<dbReference type="PANTHER" id="PTHR43643">
    <property type="entry name" value="HISTIDINOL-PHOSPHATE AMINOTRANSFERASE 2"/>
    <property type="match status" value="1"/>
</dbReference>
<dbReference type="HAMAP" id="MF_01023">
    <property type="entry name" value="HisC_aminotrans_2"/>
    <property type="match status" value="1"/>
</dbReference>
<dbReference type="EC" id="2.6.1.9" evidence="6"/>
<dbReference type="CDD" id="cd00609">
    <property type="entry name" value="AAT_like"/>
    <property type="match status" value="1"/>
</dbReference>
<feature type="domain" description="Aminotransferase class I/classII large" evidence="7">
    <location>
        <begin position="29"/>
        <end position="341"/>
    </location>
</feature>
<evidence type="ECO:0000256" key="5">
    <source>
        <dbReference type="ARBA" id="ARBA00022898"/>
    </source>
</evidence>
<keyword evidence="3 6" id="KW-0032">Aminotransferase</keyword>
<dbReference type="InterPro" id="IPR015424">
    <property type="entry name" value="PyrdxlP-dep_Trfase"/>
</dbReference>
<dbReference type="Gene3D" id="3.40.640.10">
    <property type="entry name" value="Type I PLP-dependent aspartate aminotransferase-like (Major domain)"/>
    <property type="match status" value="1"/>
</dbReference>
<dbReference type="EMBL" id="BAAABM010000041">
    <property type="protein sequence ID" value="GAA0349937.1"/>
    <property type="molecule type" value="Genomic_DNA"/>
</dbReference>
<evidence type="ECO:0000256" key="1">
    <source>
        <dbReference type="ARBA" id="ARBA00001933"/>
    </source>
</evidence>
<comment type="caution">
    <text evidence="8">The sequence shown here is derived from an EMBL/GenBank/DDBJ whole genome shotgun (WGS) entry which is preliminary data.</text>
</comment>
<comment type="subunit">
    <text evidence="2 6">Homodimer.</text>
</comment>
<dbReference type="InterPro" id="IPR015421">
    <property type="entry name" value="PyrdxlP-dep_Trfase_major"/>
</dbReference>
<dbReference type="SUPFAM" id="SSF53383">
    <property type="entry name" value="PLP-dependent transferases"/>
    <property type="match status" value="1"/>
</dbReference>
<dbReference type="InterPro" id="IPR001917">
    <property type="entry name" value="Aminotrans_II_pyridoxalP_BS"/>
</dbReference>
<name>A0ABP3GQP2_9ACTN</name>
<keyword evidence="5 6" id="KW-0663">Pyridoxal phosphate</keyword>
<evidence type="ECO:0000256" key="6">
    <source>
        <dbReference type="HAMAP-Rule" id="MF_01023"/>
    </source>
</evidence>
<protein>
    <recommendedName>
        <fullName evidence="6">Histidinol-phosphate aminotransferase</fullName>
        <ecNumber evidence="6">2.6.1.9</ecNumber>
    </recommendedName>
    <alternativeName>
        <fullName evidence="6">Imidazole acetol-phosphate transaminase</fullName>
    </alternativeName>
</protein>
<evidence type="ECO:0000313" key="9">
    <source>
        <dbReference type="Proteomes" id="UP001501822"/>
    </source>
</evidence>
<sequence length="367" mass="39382">MTLAFVQHLAGLPAYTAAKRPEAGRAYARLAANESPYEPLPGVAEALTLELGRINRYPDSHSGALRERLAEHYDVSADQFVVATGSVALLGQVLRLVVGAEDDEILFPWRSFEAYPVFSRLSGGRPVPVPLKDHGLDLDGILDHIGPRTKAIFLCNPNNPTGSLLSPEEIRAFCRAVPEHILVVLDEAYAEFVNDDAIRDVSILGEHTNVCILRTFSKAYGLAGLRIGYAIASREVAGTLRTAAVPFAANSLGQAAAAAALGCQGDLRDRLAGLRAERRRVIAALRGRGLGVPESHANFVWLPLGDLTPGFAAHCEAQGVLVRPYTSDGCRVTIATPSDNDLFLAAVDSWPEISSIRRTGGTSDRRS</sequence>
<comment type="similarity">
    <text evidence="6">Belongs to the class-II pyridoxal-phosphate-dependent aminotransferase family. Histidinol-phosphate aminotransferase subfamily.</text>
</comment>
<keyword evidence="6" id="KW-0028">Amino-acid biosynthesis</keyword>
<dbReference type="Pfam" id="PF00155">
    <property type="entry name" value="Aminotran_1_2"/>
    <property type="match status" value="1"/>
</dbReference>
<dbReference type="InterPro" id="IPR015422">
    <property type="entry name" value="PyrdxlP-dep_Trfase_small"/>
</dbReference>
<evidence type="ECO:0000313" key="8">
    <source>
        <dbReference type="EMBL" id="GAA0349937.1"/>
    </source>
</evidence>
<dbReference type="PROSITE" id="PS00599">
    <property type="entry name" value="AA_TRANSFER_CLASS_2"/>
    <property type="match status" value="1"/>
</dbReference>
<evidence type="ECO:0000259" key="7">
    <source>
        <dbReference type="Pfam" id="PF00155"/>
    </source>
</evidence>